<keyword evidence="8 9" id="KW-0411">Iron-sulfur</keyword>
<dbReference type="Proteomes" id="UP001484239">
    <property type="component" value="Unassembled WGS sequence"/>
</dbReference>
<comment type="catalytic activity">
    <reaction evidence="9">
        <text>iminosuccinate + dihydroxyacetone phosphate = quinolinate + phosphate + 2 H2O + H(+)</text>
        <dbReference type="Rhea" id="RHEA:25888"/>
        <dbReference type="ChEBI" id="CHEBI:15377"/>
        <dbReference type="ChEBI" id="CHEBI:15378"/>
        <dbReference type="ChEBI" id="CHEBI:29959"/>
        <dbReference type="ChEBI" id="CHEBI:43474"/>
        <dbReference type="ChEBI" id="CHEBI:57642"/>
        <dbReference type="ChEBI" id="CHEBI:77875"/>
        <dbReference type="EC" id="2.5.1.72"/>
    </reaction>
</comment>
<dbReference type="GO" id="GO:0016740">
    <property type="term" value="F:transferase activity"/>
    <property type="evidence" value="ECO:0007669"/>
    <property type="project" value="UniProtKB-KW"/>
</dbReference>
<dbReference type="InterPro" id="IPR036094">
    <property type="entry name" value="NadA_sf"/>
</dbReference>
<keyword evidence="3 9" id="KW-0004">4Fe-4S</keyword>
<name>A0ABU9E7A9_9BACT</name>
<evidence type="ECO:0000256" key="3">
    <source>
        <dbReference type="ARBA" id="ARBA00022485"/>
    </source>
</evidence>
<protein>
    <recommendedName>
        <fullName evidence="2 9">Quinolinate synthase</fullName>
        <ecNumber evidence="2 9">2.5.1.72</ecNumber>
    </recommendedName>
</protein>
<evidence type="ECO:0000256" key="9">
    <source>
        <dbReference type="HAMAP-Rule" id="MF_00568"/>
    </source>
</evidence>
<dbReference type="NCBIfam" id="NF006878">
    <property type="entry name" value="PRK09375.1-2"/>
    <property type="match status" value="1"/>
</dbReference>
<feature type="binding site" evidence="9">
    <location>
        <position position="103"/>
    </location>
    <ligand>
        <name>[4Fe-4S] cluster</name>
        <dbReference type="ChEBI" id="CHEBI:49883"/>
    </ligand>
</feature>
<evidence type="ECO:0000313" key="10">
    <source>
        <dbReference type="EMBL" id="MEK9500544.1"/>
    </source>
</evidence>
<evidence type="ECO:0000256" key="5">
    <source>
        <dbReference type="ARBA" id="ARBA00022679"/>
    </source>
</evidence>
<dbReference type="Gene3D" id="3.40.50.10800">
    <property type="entry name" value="NadA-like"/>
    <property type="match status" value="3"/>
</dbReference>
<comment type="similarity">
    <text evidence="9">Belongs to the quinolinate synthase family. Type 2 subfamily.</text>
</comment>
<feature type="binding site" evidence="9">
    <location>
        <begin position="216"/>
        <end position="218"/>
    </location>
    <ligand>
        <name>iminosuccinate</name>
        <dbReference type="ChEBI" id="CHEBI:77875"/>
    </ligand>
</feature>
<dbReference type="RefSeq" id="WP_405286479.1">
    <property type="nucleotide sequence ID" value="NZ_JBBHLI010000002.1"/>
</dbReference>
<evidence type="ECO:0000256" key="1">
    <source>
        <dbReference type="ARBA" id="ARBA00005065"/>
    </source>
</evidence>
<comment type="caution">
    <text evidence="10">The sequence shown here is derived from an EMBL/GenBank/DDBJ whole genome shotgun (WGS) entry which is preliminary data.</text>
</comment>
<feature type="binding site" evidence="9">
    <location>
        <position position="41"/>
    </location>
    <ligand>
        <name>iminosuccinate</name>
        <dbReference type="ChEBI" id="CHEBI:77875"/>
    </ligand>
</feature>
<comment type="cofactor">
    <cofactor evidence="9">
        <name>[4Fe-4S] cluster</name>
        <dbReference type="ChEBI" id="CHEBI:49883"/>
    </cofactor>
    <text evidence="9">Binds 1 [4Fe-4S] cluster per subunit.</text>
</comment>
<dbReference type="NCBIfam" id="TIGR00550">
    <property type="entry name" value="nadA"/>
    <property type="match status" value="1"/>
</dbReference>
<evidence type="ECO:0000256" key="6">
    <source>
        <dbReference type="ARBA" id="ARBA00022723"/>
    </source>
</evidence>
<dbReference type="PANTHER" id="PTHR30573">
    <property type="entry name" value="QUINOLINATE SYNTHETASE A"/>
    <property type="match status" value="1"/>
</dbReference>
<dbReference type="NCBIfam" id="NF006879">
    <property type="entry name" value="PRK09375.1-4"/>
    <property type="match status" value="1"/>
</dbReference>
<evidence type="ECO:0000256" key="8">
    <source>
        <dbReference type="ARBA" id="ARBA00023014"/>
    </source>
</evidence>
<feature type="binding site" evidence="9">
    <location>
        <position position="276"/>
    </location>
    <ligand>
        <name>[4Fe-4S] cluster</name>
        <dbReference type="ChEBI" id="CHEBI:49883"/>
    </ligand>
</feature>
<dbReference type="InterPro" id="IPR003473">
    <property type="entry name" value="NadA"/>
</dbReference>
<keyword evidence="7 9" id="KW-0408">Iron</keyword>
<feature type="binding site" evidence="9">
    <location>
        <position position="58"/>
    </location>
    <ligand>
        <name>iminosuccinate</name>
        <dbReference type="ChEBI" id="CHEBI:77875"/>
    </ligand>
</feature>
<evidence type="ECO:0000256" key="2">
    <source>
        <dbReference type="ARBA" id="ARBA00012669"/>
    </source>
</evidence>
<proteinExistence type="inferred from homology"/>
<dbReference type="HAMAP" id="MF_00568">
    <property type="entry name" value="NadA_type2"/>
    <property type="match status" value="1"/>
</dbReference>
<comment type="subcellular location">
    <subcellularLocation>
        <location evidence="9">Cytoplasm</location>
    </subcellularLocation>
</comment>
<dbReference type="EC" id="2.5.1.72" evidence="2 9"/>
<accession>A0ABU9E7A9</accession>
<sequence>MTPSTLEALPTTLDYAALSREELAERIERRKRELNAVILGHNYQRVEIQEVSDYLGDSLGLSQEAAATDADVIVFCGVHFMAETAKVLSPRKRVLMPDLRAGCPMADFVTGEALQKLKDRHPDAAVVAYVNSTAEVKALSDVCCTSSNAVRVVESIPADRPIIFVPDRNLADYVAEKTGRTNIIAWDGYCYVHDDLVLDELDRMKTQHPSARVVVHPEARRELLDRADFVTSTAGMVDLADEHDELIIGTERGLVDRLKKRYPLKTLVPLSGAAICGNMKMNTLAKLAWCLDHEQHEVTLDESVRAGAERSLRRMLELSGGWRPPTEEEAALEDAGVRPRGCGCA</sequence>
<dbReference type="SUPFAM" id="SSF142754">
    <property type="entry name" value="NadA-like"/>
    <property type="match status" value="1"/>
</dbReference>
<feature type="binding site" evidence="9">
    <location>
        <position position="190"/>
    </location>
    <ligand>
        <name>[4Fe-4S] cluster</name>
        <dbReference type="ChEBI" id="CHEBI:49883"/>
    </ligand>
</feature>
<dbReference type="PANTHER" id="PTHR30573:SF0">
    <property type="entry name" value="QUINOLINATE SYNTHASE, CHLOROPLASTIC"/>
    <property type="match status" value="1"/>
</dbReference>
<evidence type="ECO:0000256" key="4">
    <source>
        <dbReference type="ARBA" id="ARBA00022642"/>
    </source>
</evidence>
<dbReference type="EMBL" id="JBBHLI010000002">
    <property type="protein sequence ID" value="MEK9500544.1"/>
    <property type="molecule type" value="Genomic_DNA"/>
</dbReference>
<evidence type="ECO:0000256" key="7">
    <source>
        <dbReference type="ARBA" id="ARBA00023004"/>
    </source>
</evidence>
<reference evidence="10 11" key="1">
    <citation type="submission" date="2024-02" db="EMBL/GenBank/DDBJ databases">
        <title>A novel Gemmatimonadota bacterium.</title>
        <authorList>
            <person name="Du Z.-J."/>
            <person name="Ye Y.-Q."/>
        </authorList>
    </citation>
    <scope>NUCLEOTIDE SEQUENCE [LARGE SCALE GENOMIC DNA]</scope>
    <source>
        <strain evidence="10 11">DH-20</strain>
    </source>
</reference>
<keyword evidence="6 9" id="KW-0479">Metal-binding</keyword>
<dbReference type="Pfam" id="PF02445">
    <property type="entry name" value="NadA"/>
    <property type="match status" value="1"/>
</dbReference>
<comment type="function">
    <text evidence="9">Catalyzes the condensation of iminoaspartate with dihydroxyacetone phosphate to form quinolinate.</text>
</comment>
<feature type="binding site" evidence="9">
    <location>
        <position position="146"/>
    </location>
    <ligand>
        <name>iminosuccinate</name>
        <dbReference type="ChEBI" id="CHEBI:77875"/>
    </ligand>
</feature>
<organism evidence="10 11">
    <name type="scientific">Gaopeijia maritima</name>
    <dbReference type="NCBI Taxonomy" id="3119007"/>
    <lineage>
        <taxon>Bacteria</taxon>
        <taxon>Pseudomonadati</taxon>
        <taxon>Gemmatimonadota</taxon>
        <taxon>Longimicrobiia</taxon>
        <taxon>Gaopeijiales</taxon>
        <taxon>Gaopeijiaceae</taxon>
        <taxon>Gaopeijia</taxon>
    </lineage>
</organism>
<keyword evidence="4 9" id="KW-0662">Pyridine nucleotide biosynthesis</keyword>
<evidence type="ECO:0000313" key="11">
    <source>
        <dbReference type="Proteomes" id="UP001484239"/>
    </source>
</evidence>
<keyword evidence="9" id="KW-0963">Cytoplasm</keyword>
<keyword evidence="5 9" id="KW-0808">Transferase</keyword>
<keyword evidence="11" id="KW-1185">Reference proteome</keyword>
<feature type="binding site" evidence="9">
    <location>
        <position position="233"/>
    </location>
    <ligand>
        <name>iminosuccinate</name>
        <dbReference type="ChEBI" id="CHEBI:77875"/>
    </ligand>
</feature>
<dbReference type="InterPro" id="IPR023066">
    <property type="entry name" value="Quinolinate_synth_type2"/>
</dbReference>
<feature type="binding site" evidence="9">
    <location>
        <begin position="129"/>
        <end position="131"/>
    </location>
    <ligand>
        <name>iminosuccinate</name>
        <dbReference type="ChEBI" id="CHEBI:77875"/>
    </ligand>
</feature>
<gene>
    <name evidence="9 10" type="primary">nadA</name>
    <name evidence="10" type="ORF">WI372_06115</name>
</gene>
<comment type="pathway">
    <text evidence="1 9">Cofactor biosynthesis; NAD(+) biosynthesis; quinolinate from iminoaspartate: step 1/1.</text>
</comment>